<proteinExistence type="predicted"/>
<protein>
    <submittedName>
        <fullName evidence="1">Uncharacterized protein</fullName>
    </submittedName>
</protein>
<gene>
    <name evidence="1" type="ORF">WMSIL1_LOCUS4708</name>
</gene>
<name>A0A564YB36_HYMDI</name>
<dbReference type="AlphaFoldDB" id="A0A564YB36"/>
<sequence length="143" mass="16250">MVQFENSNYILVGISKDSHPNQLQPMRQPSTFKTICVKGGFYISNMNILDISAVKTFGASGNDFHILPRDYDMKKYMANKCLCFQPPGPDNQIIIIQMPFRRCLGESIEVVFLCGNVVNQTELEIMFPSVPEHIQPLEKSNTF</sequence>
<keyword evidence="2" id="KW-1185">Reference proteome</keyword>
<reference evidence="1 2" key="1">
    <citation type="submission" date="2019-07" db="EMBL/GenBank/DDBJ databases">
        <authorList>
            <person name="Jastrzebski P J."/>
            <person name="Paukszto L."/>
            <person name="Jastrzebski P J."/>
        </authorList>
    </citation>
    <scope>NUCLEOTIDE SEQUENCE [LARGE SCALE GENOMIC DNA]</scope>
    <source>
        <strain evidence="1 2">WMS-il1</strain>
    </source>
</reference>
<dbReference type="Proteomes" id="UP000321570">
    <property type="component" value="Unassembled WGS sequence"/>
</dbReference>
<evidence type="ECO:0000313" key="2">
    <source>
        <dbReference type="Proteomes" id="UP000321570"/>
    </source>
</evidence>
<evidence type="ECO:0000313" key="1">
    <source>
        <dbReference type="EMBL" id="VUZ44507.1"/>
    </source>
</evidence>
<accession>A0A564YB36</accession>
<organism evidence="1 2">
    <name type="scientific">Hymenolepis diminuta</name>
    <name type="common">Rat tapeworm</name>
    <dbReference type="NCBI Taxonomy" id="6216"/>
    <lineage>
        <taxon>Eukaryota</taxon>
        <taxon>Metazoa</taxon>
        <taxon>Spiralia</taxon>
        <taxon>Lophotrochozoa</taxon>
        <taxon>Platyhelminthes</taxon>
        <taxon>Cestoda</taxon>
        <taxon>Eucestoda</taxon>
        <taxon>Cyclophyllidea</taxon>
        <taxon>Hymenolepididae</taxon>
        <taxon>Hymenolepis</taxon>
    </lineage>
</organism>
<dbReference type="EMBL" id="CABIJS010000125">
    <property type="protein sequence ID" value="VUZ44507.1"/>
    <property type="molecule type" value="Genomic_DNA"/>
</dbReference>